<accession>C1DJB6</accession>
<evidence type="ECO:0000256" key="1">
    <source>
        <dbReference type="SAM" id="Phobius"/>
    </source>
</evidence>
<reference evidence="3 4" key="1">
    <citation type="journal article" date="2009" name="J. Bacteriol.">
        <title>Genome sequence of Azotobacter vinelandii, an obligate aerobe specialized to support diverse anaerobic metabolic processes.</title>
        <authorList>
            <person name="Setubal J.C."/>
            <person name="dos Santos P."/>
            <person name="Goldman B.S."/>
            <person name="Ertesvag H."/>
            <person name="Espin G."/>
            <person name="Rubio L.M."/>
            <person name="Valla S."/>
            <person name="Almeida N.F."/>
            <person name="Balasubramanian D."/>
            <person name="Cromes L."/>
            <person name="Curatti L."/>
            <person name="Du Z."/>
            <person name="Godsy E."/>
            <person name="Goodner B."/>
            <person name="Hellner-Burris K."/>
            <person name="Hernandez J.A."/>
            <person name="Houmiel K."/>
            <person name="Imperial J."/>
            <person name="Kennedy C."/>
            <person name="Larson T.J."/>
            <person name="Latreille P."/>
            <person name="Ligon L.S."/>
            <person name="Lu J."/>
            <person name="Maerk M."/>
            <person name="Miller N.M."/>
            <person name="Norton S."/>
            <person name="O'Carroll I.P."/>
            <person name="Paulsen I."/>
            <person name="Raulfs E.C."/>
            <person name="Roemer R."/>
            <person name="Rosser J."/>
            <person name="Segura D."/>
            <person name="Slater S."/>
            <person name="Stricklin S.L."/>
            <person name="Studholme D.J."/>
            <person name="Sun J."/>
            <person name="Viana C.J."/>
            <person name="Wallin E."/>
            <person name="Wang B."/>
            <person name="Wheeler C."/>
            <person name="Zhu H."/>
            <person name="Dean D.R."/>
            <person name="Dixon R."/>
            <person name="Wood D."/>
        </authorList>
    </citation>
    <scope>NUCLEOTIDE SEQUENCE [LARGE SCALE GENOMIC DNA]</scope>
    <source>
        <strain evidence="4">DJ / ATCC BAA-1303</strain>
    </source>
</reference>
<sequence length="187" mass="18618">MKKRHLLPLLVLAFLPAAAFAHPGHQGNGLVAGLLHPFGGADHLLAMLAIGIWAALQPRTLKFAVPAAFLAALLGGFLLGANGIGLPLVETGIALSVLLLGLLIAATARLPAAASLALAALFALFHGHAHGAEASGDPAAFAAGFLAASLALHLAGGLLATTVQRRLPLLTRGVGALIAAGGALMMV</sequence>
<feature type="transmembrane region" description="Helical" evidence="1">
    <location>
        <begin position="63"/>
        <end position="81"/>
    </location>
</feature>
<evidence type="ECO:0000313" key="3">
    <source>
        <dbReference type="EMBL" id="ACO76701.1"/>
    </source>
</evidence>
<organism evidence="3 4">
    <name type="scientific">Azotobacter vinelandii (strain DJ / ATCC BAA-1303)</name>
    <dbReference type="NCBI Taxonomy" id="322710"/>
    <lineage>
        <taxon>Bacteria</taxon>
        <taxon>Pseudomonadati</taxon>
        <taxon>Pseudomonadota</taxon>
        <taxon>Gammaproteobacteria</taxon>
        <taxon>Pseudomonadales</taxon>
        <taxon>Pseudomonadaceae</taxon>
        <taxon>Azotobacter</taxon>
    </lineage>
</organism>
<name>C1DJB6_AZOVD</name>
<evidence type="ECO:0000313" key="4">
    <source>
        <dbReference type="Proteomes" id="UP000002424"/>
    </source>
</evidence>
<dbReference type="RefSeq" id="WP_012699129.1">
    <property type="nucleotide sequence ID" value="NC_012560.1"/>
</dbReference>
<feature type="transmembrane region" description="Helical" evidence="1">
    <location>
        <begin position="87"/>
        <end position="105"/>
    </location>
</feature>
<keyword evidence="1" id="KW-0472">Membrane</keyword>
<feature type="signal peptide" evidence="2">
    <location>
        <begin position="1"/>
        <end position="21"/>
    </location>
</feature>
<dbReference type="eggNOG" id="COG2370">
    <property type="taxonomic scope" value="Bacteria"/>
</dbReference>
<feature type="transmembrane region" description="Helical" evidence="1">
    <location>
        <begin position="141"/>
        <end position="160"/>
    </location>
</feature>
<dbReference type="EMBL" id="CP001157">
    <property type="protein sequence ID" value="ACO76701.1"/>
    <property type="molecule type" value="Genomic_DNA"/>
</dbReference>
<dbReference type="Pfam" id="PF04955">
    <property type="entry name" value="HupE_UreJ"/>
    <property type="match status" value="1"/>
</dbReference>
<dbReference type="HOGENOM" id="CLU_088877_0_1_6"/>
<keyword evidence="4" id="KW-1185">Reference proteome</keyword>
<dbReference type="InterPro" id="IPR007038">
    <property type="entry name" value="HupE_UreJ"/>
</dbReference>
<dbReference type="PIRSF" id="PIRSF016919">
    <property type="entry name" value="HupE_UreJ"/>
    <property type="match status" value="1"/>
</dbReference>
<dbReference type="STRING" id="322710.Avin_04450"/>
<keyword evidence="1" id="KW-1133">Transmembrane helix</keyword>
<gene>
    <name evidence="3" type="primary">cooJ</name>
    <name evidence="3" type="ordered locus">Avin_04450</name>
</gene>
<keyword evidence="1" id="KW-0812">Transmembrane</keyword>
<keyword evidence="2" id="KW-0732">Signal</keyword>
<protein>
    <submittedName>
        <fullName evidence="3">Nickel transporter for carbon monoxide dehydrogenase, HupE/UreJ family</fullName>
    </submittedName>
</protein>
<feature type="transmembrane region" description="Helical" evidence="1">
    <location>
        <begin position="37"/>
        <end position="56"/>
    </location>
</feature>
<dbReference type="GeneID" id="88183875"/>
<dbReference type="EnsemblBacteria" id="ACO76701">
    <property type="protein sequence ID" value="ACO76701"/>
    <property type="gene ID" value="Avin_04450"/>
</dbReference>
<dbReference type="AlphaFoldDB" id="C1DJB6"/>
<dbReference type="KEGG" id="avn:Avin_04450"/>
<feature type="transmembrane region" description="Helical" evidence="1">
    <location>
        <begin position="112"/>
        <end position="129"/>
    </location>
</feature>
<evidence type="ECO:0000256" key="2">
    <source>
        <dbReference type="SAM" id="SignalP"/>
    </source>
</evidence>
<dbReference type="OrthoDB" id="9808192at2"/>
<dbReference type="Proteomes" id="UP000002424">
    <property type="component" value="Chromosome"/>
</dbReference>
<feature type="transmembrane region" description="Helical" evidence="1">
    <location>
        <begin position="167"/>
        <end position="186"/>
    </location>
</feature>
<feature type="chain" id="PRO_5002908544" evidence="2">
    <location>
        <begin position="22"/>
        <end position="187"/>
    </location>
</feature>
<proteinExistence type="predicted"/>